<name>K1SL99_9ZZZZ</name>
<organism evidence="1">
    <name type="scientific">human gut metagenome</name>
    <dbReference type="NCBI Taxonomy" id="408170"/>
    <lineage>
        <taxon>unclassified sequences</taxon>
        <taxon>metagenomes</taxon>
        <taxon>organismal metagenomes</taxon>
    </lineage>
</organism>
<proteinExistence type="predicted"/>
<protein>
    <submittedName>
        <fullName evidence="1">Uncharacterized protein</fullName>
    </submittedName>
</protein>
<feature type="non-terminal residue" evidence="1">
    <location>
        <position position="1"/>
    </location>
</feature>
<sequence length="33" mass="3595">GCITNYNWNTDMQDVTVAKSQCFTVGTVTIGVK</sequence>
<reference evidence="1" key="1">
    <citation type="journal article" date="2013" name="Environ. Microbiol.">
        <title>Microbiota from the distal guts of lean and obese adolescents exhibit partial functional redundancy besides clear differences in community structure.</title>
        <authorList>
            <person name="Ferrer M."/>
            <person name="Ruiz A."/>
            <person name="Lanza F."/>
            <person name="Haange S.B."/>
            <person name="Oberbach A."/>
            <person name="Till H."/>
            <person name="Bargiela R."/>
            <person name="Campoy C."/>
            <person name="Segura M.T."/>
            <person name="Richter M."/>
            <person name="von Bergen M."/>
            <person name="Seifert J."/>
            <person name="Suarez A."/>
        </authorList>
    </citation>
    <scope>NUCLEOTIDE SEQUENCE</scope>
</reference>
<accession>K1SL99</accession>
<evidence type="ECO:0000313" key="1">
    <source>
        <dbReference type="EMBL" id="EKC56194.1"/>
    </source>
</evidence>
<gene>
    <name evidence="1" type="ORF">OBE_11189</name>
</gene>
<comment type="caution">
    <text evidence="1">The sequence shown here is derived from an EMBL/GenBank/DDBJ whole genome shotgun (WGS) entry which is preliminary data.</text>
</comment>
<dbReference type="AlphaFoldDB" id="K1SL99"/>
<dbReference type="EMBL" id="AJWZ01007692">
    <property type="protein sequence ID" value="EKC56194.1"/>
    <property type="molecule type" value="Genomic_DNA"/>
</dbReference>